<dbReference type="SMART" id="SM00271">
    <property type="entry name" value="DnaJ"/>
    <property type="match status" value="1"/>
</dbReference>
<proteinExistence type="predicted"/>
<feature type="compositionally biased region" description="Basic and acidic residues" evidence="1">
    <location>
        <begin position="301"/>
        <end position="310"/>
    </location>
</feature>
<gene>
    <name evidence="3" type="primary">Dnajc14</name>
    <name evidence="3" type="ORF">GWK47_015272</name>
</gene>
<dbReference type="PANTHER" id="PTHR44665:SF1">
    <property type="entry name" value="DNAJ HOMOLOG SUBFAMILY C MEMBER 14"/>
    <property type="match status" value="1"/>
</dbReference>
<name>A0A8J5CKN9_CHIOP</name>
<dbReference type="PRINTS" id="PR00625">
    <property type="entry name" value="JDOMAIN"/>
</dbReference>
<evidence type="ECO:0000256" key="1">
    <source>
        <dbReference type="SAM" id="MobiDB-lite"/>
    </source>
</evidence>
<dbReference type="PROSITE" id="PS50076">
    <property type="entry name" value="DNAJ_2"/>
    <property type="match status" value="1"/>
</dbReference>
<dbReference type="InterPro" id="IPR036869">
    <property type="entry name" value="J_dom_sf"/>
</dbReference>
<feature type="compositionally biased region" description="Basic and acidic residues" evidence="1">
    <location>
        <begin position="494"/>
        <end position="503"/>
    </location>
</feature>
<reference evidence="3" key="1">
    <citation type="submission" date="2020-07" db="EMBL/GenBank/DDBJ databases">
        <title>The High-quality genome of the commercially important snow crab, Chionoecetes opilio.</title>
        <authorList>
            <person name="Jeong J.-H."/>
            <person name="Ryu S."/>
        </authorList>
    </citation>
    <scope>NUCLEOTIDE SEQUENCE</scope>
    <source>
        <strain evidence="3">MADBK_172401_WGS</strain>
        <tissue evidence="3">Digestive gland</tissue>
    </source>
</reference>
<dbReference type="InterPro" id="IPR052317">
    <property type="entry name" value="Viral_replicn-host_int_reg"/>
</dbReference>
<organism evidence="3 4">
    <name type="scientific">Chionoecetes opilio</name>
    <name type="common">Atlantic snow crab</name>
    <name type="synonym">Cancer opilio</name>
    <dbReference type="NCBI Taxonomy" id="41210"/>
    <lineage>
        <taxon>Eukaryota</taxon>
        <taxon>Metazoa</taxon>
        <taxon>Ecdysozoa</taxon>
        <taxon>Arthropoda</taxon>
        <taxon>Crustacea</taxon>
        <taxon>Multicrustacea</taxon>
        <taxon>Malacostraca</taxon>
        <taxon>Eumalacostraca</taxon>
        <taxon>Eucarida</taxon>
        <taxon>Decapoda</taxon>
        <taxon>Pleocyemata</taxon>
        <taxon>Brachyura</taxon>
        <taxon>Eubrachyura</taxon>
        <taxon>Majoidea</taxon>
        <taxon>Majidae</taxon>
        <taxon>Chionoecetes</taxon>
    </lineage>
</organism>
<feature type="compositionally biased region" description="Polar residues" evidence="1">
    <location>
        <begin position="311"/>
        <end position="353"/>
    </location>
</feature>
<feature type="compositionally biased region" description="Low complexity" evidence="1">
    <location>
        <begin position="559"/>
        <end position="602"/>
    </location>
</feature>
<dbReference type="OrthoDB" id="6369762at2759"/>
<dbReference type="InterPro" id="IPR032843">
    <property type="entry name" value="Jiv"/>
</dbReference>
<evidence type="ECO:0000313" key="3">
    <source>
        <dbReference type="EMBL" id="KAG0713854.1"/>
    </source>
</evidence>
<sequence length="976" mass="105617">MMAGNEERWHEGLGATAGALGHLLERMTNDFTPQHDSQHYQPGFVPSASPPWNNAGQAPLTSLGSPMPSLQTSHSSLGSQISPLPVNHSSLGSQVPTMQSAHSNIGPQITPLQPATTSAPGSMPPGPQLTGSSARSYSVSQDLFSDLDGGRSPLLRSSSDLGLRLNHYHAQGNHYSDGRLDGFMDSSMDSLDGMLVSGPDSAFYLEVQRGQNASSGTPPSQGDGQGLSPTAVPPPEFSFYSHENDRIIEGATVNNISAKFSNFTASLGSWFSPFDPFRSNLTAAQSKPHNPSEASTIGARTESKPRKESSGSEQCNPSQVAISQPTKANKPSYSDVLSKNPAQEGKQGTTLPPLNSRSSSSNSNSSNSNSFNQQSALSPSPSPAASRPEQKTRGSMQKASKPRSSNSNNNGGLDQGRRQTSRAENLISQVGLDEFELDKSMGNGSISAYEHYDWGEYPSSTATTTTTSTILGSGSSVLKSCTSSPTHQAKKVSAKGDAKKNTPEKSSNSAPFEGDLGKGSSDQLNNKVSSSHQKQPPKRTSYINNILNASNPSSPSPTSPVTVSGGGVATNPTTNSPNRNSPISAFVTNAINNNNNSNYNNNESERSDGSKIKTPAMSKEDKKTQELITQGWAMAMQWMALAVRVMVWLGTLTVDVVVMSSRLFLHLLVVTWARLLEYWSVAGLTLQHYWTRLTGLFSKREREEKKLPGRDKKLPRGLDINISLPTTGDEAMKRLLACKGKDPYSILGVTQDCTDEDIKKYYKRQAFLVHPDKNKQPGAEEAFKILAHAFEIIGEPERRREYDVRLAEEVQLEGAWGELASLLTQLQEKLDEAANTIRCTNCNKRHRRVKLSRPIYAARHCAECQIHHAAREVAVAAAKMAIRCKHHPLPLPLSTVKRLKSRVCCFTCDTSLGDALRPPTMGHCRSDSSLHPWIRETSCFLDVSLTRLWAAATQHSRPACTSHQIRTAPGAVTSQS</sequence>
<dbReference type="Gene3D" id="1.10.287.110">
    <property type="entry name" value="DnaJ domain"/>
    <property type="match status" value="1"/>
</dbReference>
<feature type="region of interest" description="Disordered" evidence="1">
    <location>
        <begin position="32"/>
        <end position="137"/>
    </location>
</feature>
<dbReference type="PANTHER" id="PTHR44665">
    <property type="entry name" value="DNAJ HOMOLOG SUBFAMILY C MEMBER 14"/>
    <property type="match status" value="1"/>
</dbReference>
<keyword evidence="4" id="KW-1185">Reference proteome</keyword>
<dbReference type="AlphaFoldDB" id="A0A8J5CKN9"/>
<feature type="compositionally biased region" description="Low complexity" evidence="1">
    <location>
        <begin position="355"/>
        <end position="386"/>
    </location>
</feature>
<feature type="compositionally biased region" description="Polar residues" evidence="1">
    <location>
        <begin position="50"/>
        <end position="120"/>
    </location>
</feature>
<feature type="compositionally biased region" description="Polar residues" evidence="1">
    <location>
        <begin position="210"/>
        <end position="222"/>
    </location>
</feature>
<dbReference type="SUPFAM" id="SSF46565">
    <property type="entry name" value="Chaperone J-domain"/>
    <property type="match status" value="1"/>
</dbReference>
<accession>A0A8J5CKN9</accession>
<dbReference type="CDD" id="cd06257">
    <property type="entry name" value="DnaJ"/>
    <property type="match status" value="1"/>
</dbReference>
<feature type="compositionally biased region" description="Polar residues" evidence="1">
    <location>
        <begin position="478"/>
        <end position="487"/>
    </location>
</feature>
<feature type="compositionally biased region" description="Polar residues" evidence="1">
    <location>
        <begin position="393"/>
        <end position="412"/>
    </location>
</feature>
<comment type="caution">
    <text evidence="3">The sequence shown here is derived from an EMBL/GenBank/DDBJ whole genome shotgun (WGS) entry which is preliminary data.</text>
</comment>
<protein>
    <submittedName>
        <fullName evidence="3">DnaJ subfamily C member 14</fullName>
    </submittedName>
</protein>
<dbReference type="Proteomes" id="UP000770661">
    <property type="component" value="Unassembled WGS sequence"/>
</dbReference>
<feature type="region of interest" description="Disordered" evidence="1">
    <location>
        <begin position="478"/>
        <end position="623"/>
    </location>
</feature>
<feature type="compositionally biased region" description="Polar residues" evidence="1">
    <location>
        <begin position="520"/>
        <end position="534"/>
    </location>
</feature>
<feature type="region of interest" description="Disordered" evidence="1">
    <location>
        <begin position="282"/>
        <end position="422"/>
    </location>
</feature>
<evidence type="ECO:0000313" key="4">
    <source>
        <dbReference type="Proteomes" id="UP000770661"/>
    </source>
</evidence>
<dbReference type="InterPro" id="IPR001623">
    <property type="entry name" value="DnaJ_domain"/>
</dbReference>
<feature type="region of interest" description="Disordered" evidence="1">
    <location>
        <begin position="210"/>
        <end position="239"/>
    </location>
</feature>
<dbReference type="Pfam" id="PF00226">
    <property type="entry name" value="DnaJ"/>
    <property type="match status" value="1"/>
</dbReference>
<feature type="compositionally biased region" description="Polar residues" evidence="1">
    <location>
        <begin position="282"/>
        <end position="295"/>
    </location>
</feature>
<feature type="domain" description="J" evidence="2">
    <location>
        <begin position="742"/>
        <end position="806"/>
    </location>
</feature>
<dbReference type="EMBL" id="JACEEZ010021023">
    <property type="protein sequence ID" value="KAG0713854.1"/>
    <property type="molecule type" value="Genomic_DNA"/>
</dbReference>
<dbReference type="Pfam" id="PF14901">
    <property type="entry name" value="Jiv90"/>
    <property type="match status" value="1"/>
</dbReference>
<evidence type="ECO:0000259" key="2">
    <source>
        <dbReference type="PROSITE" id="PS50076"/>
    </source>
</evidence>